<dbReference type="NCBIfam" id="TIGR01034">
    <property type="entry name" value="metK"/>
    <property type="match status" value="1"/>
</dbReference>
<dbReference type="Pfam" id="PF02773">
    <property type="entry name" value="S-AdoMet_synt_C"/>
    <property type="match status" value="1"/>
</dbReference>
<evidence type="ECO:0000259" key="15">
    <source>
        <dbReference type="Pfam" id="PF02773"/>
    </source>
</evidence>
<feature type="binding site" evidence="10">
    <location>
        <position position="45"/>
    </location>
    <ligand>
        <name>K(+)</name>
        <dbReference type="ChEBI" id="CHEBI:29103"/>
    </ligand>
</feature>
<keyword evidence="6 10" id="KW-0547">Nucleotide-binding</keyword>
<keyword evidence="4 10" id="KW-0808">Transferase</keyword>
<dbReference type="EC" id="2.5.1.6" evidence="10"/>
<feature type="binding site" evidence="10">
    <location>
        <position position="253"/>
    </location>
    <ligand>
        <name>ATP</name>
        <dbReference type="ChEBI" id="CHEBI:30616"/>
        <note>ligand shared between two neighboring subunits</note>
    </ligand>
</feature>
<feature type="region of interest" description="Flexible loop" evidence="10">
    <location>
        <begin position="101"/>
        <end position="111"/>
    </location>
</feature>
<dbReference type="PROSITE" id="PS00377">
    <property type="entry name" value="ADOMET_SYNTHASE_2"/>
    <property type="match status" value="1"/>
</dbReference>
<dbReference type="PROSITE" id="PS00376">
    <property type="entry name" value="ADOMET_SYNTHASE_1"/>
    <property type="match status" value="1"/>
</dbReference>
<dbReference type="InterPro" id="IPR022630">
    <property type="entry name" value="S-AdoMet_synt_C"/>
</dbReference>
<dbReference type="PANTHER" id="PTHR11964">
    <property type="entry name" value="S-ADENOSYLMETHIONINE SYNTHETASE"/>
    <property type="match status" value="1"/>
</dbReference>
<comment type="catalytic activity">
    <reaction evidence="10">
        <text>L-methionine + ATP + H2O = S-adenosyl-L-methionine + phosphate + diphosphate</text>
        <dbReference type="Rhea" id="RHEA:21080"/>
        <dbReference type="ChEBI" id="CHEBI:15377"/>
        <dbReference type="ChEBI" id="CHEBI:30616"/>
        <dbReference type="ChEBI" id="CHEBI:33019"/>
        <dbReference type="ChEBI" id="CHEBI:43474"/>
        <dbReference type="ChEBI" id="CHEBI:57844"/>
        <dbReference type="ChEBI" id="CHEBI:59789"/>
        <dbReference type="EC" id="2.5.1.6"/>
    </reaction>
</comment>
<dbReference type="GO" id="GO:0006556">
    <property type="term" value="P:S-adenosylmethionine biosynthetic process"/>
    <property type="evidence" value="ECO:0007669"/>
    <property type="project" value="UniProtKB-UniRule"/>
</dbReference>
<accession>A0A9D0ZX51</accession>
<evidence type="ECO:0000256" key="1">
    <source>
        <dbReference type="ARBA" id="ARBA00005224"/>
    </source>
</evidence>
<evidence type="ECO:0000313" key="16">
    <source>
        <dbReference type="EMBL" id="HIQ96450.1"/>
    </source>
</evidence>
<dbReference type="InterPro" id="IPR022631">
    <property type="entry name" value="ADOMET_SYNTHASE_CS"/>
</dbReference>
<feature type="binding site" description="in other chain" evidence="10">
    <location>
        <begin position="259"/>
        <end position="260"/>
    </location>
    <ligand>
        <name>ATP</name>
        <dbReference type="ChEBI" id="CHEBI:30616"/>
        <note>ligand shared between two neighboring subunits</note>
    </ligand>
</feature>
<keyword evidence="7 10" id="KW-0067">ATP-binding</keyword>
<dbReference type="GO" id="GO:0005524">
    <property type="term" value="F:ATP binding"/>
    <property type="evidence" value="ECO:0007669"/>
    <property type="project" value="UniProtKB-UniRule"/>
</dbReference>
<evidence type="ECO:0000256" key="9">
    <source>
        <dbReference type="ARBA" id="ARBA00022958"/>
    </source>
</evidence>
<dbReference type="InterPro" id="IPR022636">
    <property type="entry name" value="S-AdoMet_synthetase_sfam"/>
</dbReference>
<keyword evidence="9 10" id="KW-0630">Potassium</keyword>
<comment type="cofactor">
    <cofactor evidence="10">
        <name>Mg(2+)</name>
        <dbReference type="ChEBI" id="CHEBI:18420"/>
    </cofactor>
    <text evidence="10">Binds 2 divalent ions per subunit.</text>
</comment>
<evidence type="ECO:0000256" key="12">
    <source>
        <dbReference type="RuleBase" id="RU004462"/>
    </source>
</evidence>
<evidence type="ECO:0000256" key="2">
    <source>
        <dbReference type="ARBA" id="ARBA00009685"/>
    </source>
</evidence>
<evidence type="ECO:0000259" key="14">
    <source>
        <dbReference type="Pfam" id="PF02772"/>
    </source>
</evidence>
<protein>
    <recommendedName>
        <fullName evidence="10">S-adenosylmethionine synthase</fullName>
        <shortName evidence="10">AdoMet synthase</shortName>
        <ecNumber evidence="10">2.5.1.6</ecNumber>
    </recommendedName>
    <alternativeName>
        <fullName evidence="10">MAT</fullName>
    </alternativeName>
    <alternativeName>
        <fullName evidence="10">Methionine adenosyltransferase</fullName>
    </alternativeName>
</protein>
<proteinExistence type="inferred from homology"/>
<evidence type="ECO:0000256" key="10">
    <source>
        <dbReference type="HAMAP-Rule" id="MF_00086"/>
    </source>
</evidence>
<evidence type="ECO:0000256" key="11">
    <source>
        <dbReference type="RuleBase" id="RU000542"/>
    </source>
</evidence>
<dbReference type="Proteomes" id="UP000886886">
    <property type="component" value="Unassembled WGS sequence"/>
</dbReference>
<comment type="function">
    <text evidence="10">Catalyzes the formation of S-adenosylmethionine (AdoMet) from methionine and ATP. The overall synthetic reaction is composed of two sequential steps, AdoMet formation and the subsequent tripolyphosphate hydrolysis which occurs prior to release of AdoMet from the enzyme.</text>
</comment>
<organism evidence="16 17">
    <name type="scientific">Candidatus Limivivens merdigallinarum</name>
    <dbReference type="NCBI Taxonomy" id="2840859"/>
    <lineage>
        <taxon>Bacteria</taxon>
        <taxon>Bacillati</taxon>
        <taxon>Bacillota</taxon>
        <taxon>Clostridia</taxon>
        <taxon>Lachnospirales</taxon>
        <taxon>Lachnospiraceae</taxon>
        <taxon>Lachnospiraceae incertae sedis</taxon>
        <taxon>Candidatus Limivivens</taxon>
    </lineage>
</organism>
<dbReference type="AlphaFoldDB" id="A0A9D0ZX51"/>
<dbReference type="FunFam" id="3.30.300.10:FF:000004">
    <property type="entry name" value="S-adenosylmethionine synthase"/>
    <property type="match status" value="1"/>
</dbReference>
<evidence type="ECO:0000313" key="17">
    <source>
        <dbReference type="Proteomes" id="UP000886886"/>
    </source>
</evidence>
<dbReference type="GO" id="GO:0000287">
    <property type="term" value="F:magnesium ion binding"/>
    <property type="evidence" value="ECO:0007669"/>
    <property type="project" value="UniProtKB-UniRule"/>
</dbReference>
<feature type="binding site" description="in other chain" evidence="10">
    <location>
        <position position="17"/>
    </location>
    <ligand>
        <name>ATP</name>
        <dbReference type="ChEBI" id="CHEBI:30616"/>
        <note>ligand shared between two neighboring subunits</note>
    </ligand>
</feature>
<keyword evidence="5 10" id="KW-0479">Metal-binding</keyword>
<evidence type="ECO:0000256" key="8">
    <source>
        <dbReference type="ARBA" id="ARBA00022842"/>
    </source>
</evidence>
<evidence type="ECO:0000256" key="6">
    <source>
        <dbReference type="ARBA" id="ARBA00022741"/>
    </source>
</evidence>
<keyword evidence="3 10" id="KW-0554">One-carbon metabolism</keyword>
<feature type="binding site" description="in other chain" evidence="10">
    <location>
        <position position="101"/>
    </location>
    <ligand>
        <name>L-methionine</name>
        <dbReference type="ChEBI" id="CHEBI:57844"/>
        <note>ligand shared between two neighboring subunits</note>
    </ligand>
</feature>
<feature type="binding site" description="in other chain" evidence="10">
    <location>
        <begin position="244"/>
        <end position="245"/>
    </location>
    <ligand>
        <name>ATP</name>
        <dbReference type="ChEBI" id="CHEBI:30616"/>
        <note>ligand shared between two neighboring subunits</note>
    </ligand>
</feature>
<feature type="domain" description="S-adenosylmethionine synthetase central" evidence="14">
    <location>
        <begin position="128"/>
        <end position="245"/>
    </location>
</feature>
<feature type="binding site" description="in other chain" evidence="10">
    <location>
        <begin position="177"/>
        <end position="179"/>
    </location>
    <ligand>
        <name>ATP</name>
        <dbReference type="ChEBI" id="CHEBI:30616"/>
        <note>ligand shared between two neighboring subunits</note>
    </ligand>
</feature>
<comment type="similarity">
    <text evidence="2 10 12">Belongs to the AdoMet synthase family.</text>
</comment>
<reference evidence="16" key="2">
    <citation type="journal article" date="2021" name="PeerJ">
        <title>Extensive microbial diversity within the chicken gut microbiome revealed by metagenomics and culture.</title>
        <authorList>
            <person name="Gilroy R."/>
            <person name="Ravi A."/>
            <person name="Getino M."/>
            <person name="Pursley I."/>
            <person name="Horton D.L."/>
            <person name="Alikhan N.F."/>
            <person name="Baker D."/>
            <person name="Gharbi K."/>
            <person name="Hall N."/>
            <person name="Watson M."/>
            <person name="Adriaenssens E.M."/>
            <person name="Foster-Nyarko E."/>
            <person name="Jarju S."/>
            <person name="Secka A."/>
            <person name="Antonio M."/>
            <person name="Oren A."/>
            <person name="Chaudhuri R.R."/>
            <person name="La Ragione R."/>
            <person name="Hildebrand F."/>
            <person name="Pallen M.J."/>
        </authorList>
    </citation>
    <scope>NUCLEOTIDE SEQUENCE</scope>
    <source>
        <strain evidence="16">ChiSjej3B21-11622</strain>
    </source>
</reference>
<dbReference type="PIRSF" id="PIRSF000497">
    <property type="entry name" value="MAT"/>
    <property type="match status" value="1"/>
</dbReference>
<evidence type="ECO:0000259" key="13">
    <source>
        <dbReference type="Pfam" id="PF00438"/>
    </source>
</evidence>
<name>A0A9D0ZX51_9FIRM</name>
<feature type="binding site" description="in other chain" evidence="10">
    <location>
        <position position="284"/>
    </location>
    <ligand>
        <name>L-methionine</name>
        <dbReference type="ChEBI" id="CHEBI:57844"/>
        <note>ligand shared between two neighboring subunits</note>
    </ligand>
</feature>
<comment type="subunit">
    <text evidence="10">Homotetramer; dimer of dimers.</text>
</comment>
<dbReference type="Pfam" id="PF00438">
    <property type="entry name" value="S-AdoMet_synt_N"/>
    <property type="match status" value="1"/>
</dbReference>
<keyword evidence="10" id="KW-0963">Cytoplasm</keyword>
<comment type="pathway">
    <text evidence="1 10">Amino-acid biosynthesis; S-adenosyl-L-methionine biosynthesis; S-adenosyl-L-methionine from L-methionine: step 1/1.</text>
</comment>
<dbReference type="Gene3D" id="3.30.300.10">
    <property type="match status" value="3"/>
</dbReference>
<evidence type="ECO:0000256" key="7">
    <source>
        <dbReference type="ARBA" id="ARBA00022840"/>
    </source>
</evidence>
<dbReference type="FunFam" id="3.30.300.10:FF:000003">
    <property type="entry name" value="S-adenosylmethionine synthase"/>
    <property type="match status" value="1"/>
</dbReference>
<feature type="domain" description="S-adenosylmethionine synthetase C-terminal" evidence="15">
    <location>
        <begin position="247"/>
        <end position="386"/>
    </location>
</feature>
<dbReference type="SUPFAM" id="SSF55973">
    <property type="entry name" value="S-adenosylmethionine synthetase"/>
    <property type="match status" value="3"/>
</dbReference>
<reference evidence="16" key="1">
    <citation type="submission" date="2020-10" db="EMBL/GenBank/DDBJ databases">
        <authorList>
            <person name="Gilroy R."/>
        </authorList>
    </citation>
    <scope>NUCLEOTIDE SEQUENCE</scope>
    <source>
        <strain evidence="16">ChiSjej3B21-11622</strain>
    </source>
</reference>
<gene>
    <name evidence="10" type="primary">metK</name>
    <name evidence="16" type="ORF">IAB26_07805</name>
</gene>
<feature type="binding site" evidence="10">
    <location>
        <position position="253"/>
    </location>
    <ligand>
        <name>L-methionine</name>
        <dbReference type="ChEBI" id="CHEBI:57844"/>
        <note>ligand shared between two neighboring subunits</note>
    </ligand>
</feature>
<evidence type="ECO:0000256" key="3">
    <source>
        <dbReference type="ARBA" id="ARBA00022563"/>
    </source>
</evidence>
<feature type="binding site" description="in other chain" evidence="10">
    <location>
        <position position="58"/>
    </location>
    <ligand>
        <name>L-methionine</name>
        <dbReference type="ChEBI" id="CHEBI:57844"/>
        <note>ligand shared between two neighboring subunits</note>
    </ligand>
</feature>
<feature type="binding site" evidence="10">
    <location>
        <position position="276"/>
    </location>
    <ligand>
        <name>ATP</name>
        <dbReference type="ChEBI" id="CHEBI:30616"/>
        <note>ligand shared between two neighboring subunits</note>
    </ligand>
</feature>
<feature type="binding site" evidence="10">
    <location>
        <position position="19"/>
    </location>
    <ligand>
        <name>Mg(2+)</name>
        <dbReference type="ChEBI" id="CHEBI:18420"/>
    </ligand>
</feature>
<feature type="binding site" evidence="10">
    <location>
        <position position="280"/>
    </location>
    <ligand>
        <name>ATP</name>
        <dbReference type="ChEBI" id="CHEBI:30616"/>
        <note>ligand shared between two neighboring subunits</note>
    </ligand>
</feature>
<dbReference type="InterPro" id="IPR022628">
    <property type="entry name" value="S-AdoMet_synt_N"/>
</dbReference>
<dbReference type="GO" id="GO:0004478">
    <property type="term" value="F:methionine adenosyltransferase activity"/>
    <property type="evidence" value="ECO:0007669"/>
    <property type="project" value="UniProtKB-UniRule"/>
</dbReference>
<dbReference type="InterPro" id="IPR022629">
    <property type="entry name" value="S-AdoMet_synt_central"/>
</dbReference>
<dbReference type="HAMAP" id="MF_00086">
    <property type="entry name" value="S_AdoMet_synth1"/>
    <property type="match status" value="1"/>
</dbReference>
<evidence type="ECO:0000256" key="4">
    <source>
        <dbReference type="ARBA" id="ARBA00022679"/>
    </source>
</evidence>
<evidence type="ECO:0000256" key="5">
    <source>
        <dbReference type="ARBA" id="ARBA00022723"/>
    </source>
</evidence>
<comment type="subcellular location">
    <subcellularLocation>
        <location evidence="10 11">Cytoplasm</location>
    </subcellularLocation>
</comment>
<dbReference type="GO" id="GO:0005737">
    <property type="term" value="C:cytoplasm"/>
    <property type="evidence" value="ECO:0007669"/>
    <property type="project" value="UniProtKB-SubCell"/>
</dbReference>
<sequence length="397" mass="44017">MPMEKRLFTSESVTEGHPDKMCDAISDAILDALLEQDPMSRVACETATTTGMVLVMGEITTKAYVDIQKIVRDTVREIGYTRGKYGFDADTCGVITAIDEQSTDIAMGVDKALEAKENQMSDDEIEAIGAGDQGMMFGFATNETEEYMPYPIMLAHRLTRQLTKVRKDGTLSYLRPDGKSQVTVEYDENGKAFRLDAVVLSTQHDPDVTQEQIHEDIKKYVFEPVLPKELVDENTKFFINPTGRFVIGGPHGDSGLTGRKIIVDTYGGYARHGGGAFSGKDCTKVDRSAAYAARYVAKNMVAAGLADQCEIQLSYAIGVARPTSIMVDTRGTGKLSDEKLTEIVRDNFDLRPAGIIKMLDLRRPIYKQTAAYGHFGRDDLDLPWEKLDKVETLKKYL</sequence>
<dbReference type="EMBL" id="DVFT01000118">
    <property type="protein sequence ID" value="HIQ96450.1"/>
    <property type="molecule type" value="Genomic_DNA"/>
</dbReference>
<keyword evidence="8 10" id="KW-0460">Magnesium</keyword>
<comment type="caution">
    <text evidence="16">The sequence shown here is derived from an EMBL/GenBank/DDBJ whole genome shotgun (WGS) entry which is preliminary data.</text>
</comment>
<dbReference type="CDD" id="cd18079">
    <property type="entry name" value="S-AdoMet_synt"/>
    <property type="match status" value="1"/>
</dbReference>
<comment type="cofactor">
    <cofactor evidence="10">
        <name>K(+)</name>
        <dbReference type="ChEBI" id="CHEBI:29103"/>
    </cofactor>
    <text evidence="10">Binds 1 potassium ion per subunit.</text>
</comment>
<dbReference type="InterPro" id="IPR002133">
    <property type="entry name" value="S-AdoMet_synthetase"/>
</dbReference>
<feature type="domain" description="S-adenosylmethionine synthetase N-terminal" evidence="13">
    <location>
        <begin position="6"/>
        <end position="102"/>
    </location>
</feature>
<dbReference type="Pfam" id="PF02772">
    <property type="entry name" value="S-AdoMet_synt_M"/>
    <property type="match status" value="1"/>
</dbReference>
<dbReference type="GO" id="GO:0006730">
    <property type="term" value="P:one-carbon metabolic process"/>
    <property type="evidence" value="ECO:0007669"/>
    <property type="project" value="UniProtKB-KW"/>
</dbReference>